<proteinExistence type="inferred from homology"/>
<organism evidence="7 8">
    <name type="scientific">Paraburkholderia caledonica</name>
    <dbReference type="NCBI Taxonomy" id="134536"/>
    <lineage>
        <taxon>Bacteria</taxon>
        <taxon>Pseudomonadati</taxon>
        <taxon>Pseudomonadota</taxon>
        <taxon>Betaproteobacteria</taxon>
        <taxon>Burkholderiales</taxon>
        <taxon>Burkholderiaceae</taxon>
        <taxon>Paraburkholderia</taxon>
    </lineage>
</organism>
<dbReference type="InterPro" id="IPR027444">
    <property type="entry name" value="H-NS_C_dom"/>
</dbReference>
<comment type="similarity">
    <text evidence="2">Belongs to the histone-like protein H-NS family.</text>
</comment>
<evidence type="ECO:0000256" key="3">
    <source>
        <dbReference type="ARBA" id="ARBA00022490"/>
    </source>
</evidence>
<keyword evidence="4 7" id="KW-0238">DNA-binding</keyword>
<gene>
    <name evidence="7" type="ORF">J2776_002816</name>
</gene>
<evidence type="ECO:0000256" key="4">
    <source>
        <dbReference type="ARBA" id="ARBA00023125"/>
    </source>
</evidence>
<reference evidence="7 8" key="1">
    <citation type="submission" date="2023-07" db="EMBL/GenBank/DDBJ databases">
        <title>Sorghum-associated microbial communities from plants grown in Nebraska, USA.</title>
        <authorList>
            <person name="Schachtman D."/>
        </authorList>
    </citation>
    <scope>NUCLEOTIDE SEQUENCE [LARGE SCALE GENOMIC DNA]</scope>
    <source>
        <strain evidence="7 8">DS1039</strain>
    </source>
</reference>
<evidence type="ECO:0000313" key="7">
    <source>
        <dbReference type="EMBL" id="MDR6376116.1"/>
    </source>
</evidence>
<dbReference type="Pfam" id="PF00816">
    <property type="entry name" value="Histone_HNS"/>
    <property type="match status" value="2"/>
</dbReference>
<feature type="domain" description="DNA-binding protein H-NS-like C-terminal" evidence="6">
    <location>
        <begin position="61"/>
        <end position="101"/>
    </location>
</feature>
<comment type="subcellular location">
    <subcellularLocation>
        <location evidence="1">Cytoplasm</location>
        <location evidence="1">Nucleoid</location>
    </subcellularLocation>
</comment>
<dbReference type="SMART" id="SM00528">
    <property type="entry name" value="HNS"/>
    <property type="match status" value="2"/>
</dbReference>
<dbReference type="PANTHER" id="PTHR38097">
    <property type="match status" value="1"/>
</dbReference>
<evidence type="ECO:0000256" key="5">
    <source>
        <dbReference type="SAM" id="MobiDB-lite"/>
    </source>
</evidence>
<accession>A0ABU1KYQ4</accession>
<dbReference type="SUPFAM" id="SSF81273">
    <property type="entry name" value="H-NS histone-like proteins"/>
    <property type="match status" value="2"/>
</dbReference>
<sequence length="174" mass="18722">MTTLETLQARIARLQAQAEEIVRKESTTVLAKIKELMDRHDLTTADIDAYMSGRKSSGKVGNKPSAPPAMYRNPKTGATWSGRGRAPGWIARAKDRSKYSVERDAVIGATVNKTPAKAGNYVRGPQPALYADPKTGATWSGRGRAPAWIAGAKDRSKFLIAGATELKGEPKATL</sequence>
<dbReference type="GO" id="GO:0003677">
    <property type="term" value="F:DNA binding"/>
    <property type="evidence" value="ECO:0007669"/>
    <property type="project" value="UniProtKB-KW"/>
</dbReference>
<evidence type="ECO:0000256" key="1">
    <source>
        <dbReference type="ARBA" id="ARBA00004453"/>
    </source>
</evidence>
<keyword evidence="3" id="KW-0963">Cytoplasm</keyword>
<keyword evidence="8" id="KW-1185">Reference proteome</keyword>
<evidence type="ECO:0000256" key="2">
    <source>
        <dbReference type="ARBA" id="ARBA00010610"/>
    </source>
</evidence>
<name>A0ABU1KYQ4_9BURK</name>
<protein>
    <submittedName>
        <fullName evidence="7">DNA-binding protein H-NS</fullName>
    </submittedName>
</protein>
<comment type="caution">
    <text evidence="7">The sequence shown here is derived from an EMBL/GenBank/DDBJ whole genome shotgun (WGS) entry which is preliminary data.</text>
</comment>
<evidence type="ECO:0000313" key="8">
    <source>
        <dbReference type="Proteomes" id="UP001185254"/>
    </source>
</evidence>
<dbReference type="PANTHER" id="PTHR38097:SF2">
    <property type="entry name" value="DNA-BINDING PROTEIN STPA"/>
    <property type="match status" value="1"/>
</dbReference>
<feature type="domain" description="DNA-binding protein H-NS-like C-terminal" evidence="6">
    <location>
        <begin position="120"/>
        <end position="160"/>
    </location>
</feature>
<feature type="region of interest" description="Disordered" evidence="5">
    <location>
        <begin position="53"/>
        <end position="86"/>
    </location>
</feature>
<dbReference type="Proteomes" id="UP001185254">
    <property type="component" value="Unassembled WGS sequence"/>
</dbReference>
<dbReference type="EMBL" id="JAVDQN010000002">
    <property type="protein sequence ID" value="MDR6376116.1"/>
    <property type="molecule type" value="Genomic_DNA"/>
</dbReference>
<evidence type="ECO:0000259" key="6">
    <source>
        <dbReference type="SMART" id="SM00528"/>
    </source>
</evidence>
<dbReference type="Gene3D" id="4.10.430.30">
    <property type="match status" value="2"/>
</dbReference>
<dbReference type="RefSeq" id="WP_310066533.1">
    <property type="nucleotide sequence ID" value="NZ_JAVDQN010000002.1"/>
</dbReference>